<proteinExistence type="predicted"/>
<dbReference type="InParanoid" id="F4WUP9"/>
<gene>
    <name evidence="1" type="ORF">G5I_09626</name>
</gene>
<dbReference type="EMBL" id="GL888375">
    <property type="protein sequence ID" value="EGI62046.1"/>
    <property type="molecule type" value="Genomic_DNA"/>
</dbReference>
<evidence type="ECO:0000313" key="1">
    <source>
        <dbReference type="EMBL" id="EGI62046.1"/>
    </source>
</evidence>
<dbReference type="Proteomes" id="UP000007755">
    <property type="component" value="Unassembled WGS sequence"/>
</dbReference>
<evidence type="ECO:0000313" key="2">
    <source>
        <dbReference type="Proteomes" id="UP000007755"/>
    </source>
</evidence>
<organism evidence="2">
    <name type="scientific">Acromyrmex echinatior</name>
    <name type="common">Panamanian leafcutter ant</name>
    <name type="synonym">Acromyrmex octospinosus echinatior</name>
    <dbReference type="NCBI Taxonomy" id="103372"/>
    <lineage>
        <taxon>Eukaryota</taxon>
        <taxon>Metazoa</taxon>
        <taxon>Ecdysozoa</taxon>
        <taxon>Arthropoda</taxon>
        <taxon>Hexapoda</taxon>
        <taxon>Insecta</taxon>
        <taxon>Pterygota</taxon>
        <taxon>Neoptera</taxon>
        <taxon>Endopterygota</taxon>
        <taxon>Hymenoptera</taxon>
        <taxon>Apocrita</taxon>
        <taxon>Aculeata</taxon>
        <taxon>Formicoidea</taxon>
        <taxon>Formicidae</taxon>
        <taxon>Myrmicinae</taxon>
        <taxon>Acromyrmex</taxon>
    </lineage>
</organism>
<accession>F4WUP9</accession>
<name>F4WUP9_ACREC</name>
<reference evidence="1" key="1">
    <citation type="submission" date="2011-02" db="EMBL/GenBank/DDBJ databases">
        <title>The genome of the leaf-cutting ant Acromyrmex echinatior suggests key adaptations to social evolution and fungus farming.</title>
        <authorList>
            <person name="Nygaard S."/>
            <person name="Zhang G."/>
        </authorList>
    </citation>
    <scope>NUCLEOTIDE SEQUENCE</scope>
</reference>
<protein>
    <submittedName>
        <fullName evidence="1">Uncharacterized protein</fullName>
    </submittedName>
</protein>
<keyword evidence="2" id="KW-1185">Reference proteome</keyword>
<sequence>MPRSASGSFRVIAQEEMVGGQRNFGESLERYNQRREIRESRVSKLAQMKYAIALPSPRIRLLYLSKIHFWVLGEDYAYLSRNCDGRPDSAYESITVYNGYTPRTAFQSEPAHGRSAEVPYWLFTIGQAEHYATVLNPGMPPVEMPLFVYLLHDFACFIDQEIYDLYFLLRANYERHRVLLFSIEKSVEIRVTKENNFFLYWVDSSFTFLFARNKSSGTIQQADCKCEEIPGLLNTLQLGLQLQIDIFRTLSQSFKSPLRRTAMLDCNFVEPGRAAVAAINMNTASFLRYIVDVSFARAVNSIHSEREWCLGALQTVIARKRRKQKTVEDA</sequence>
<dbReference type="AlphaFoldDB" id="F4WUP9"/>